<dbReference type="GO" id="GO:0008137">
    <property type="term" value="F:NADH dehydrogenase (ubiquinone) activity"/>
    <property type="evidence" value="ECO:0007669"/>
    <property type="project" value="InterPro"/>
</dbReference>
<dbReference type="GO" id="GO:0042773">
    <property type="term" value="P:ATP synthesis coupled electron transport"/>
    <property type="evidence" value="ECO:0007669"/>
    <property type="project" value="InterPro"/>
</dbReference>
<keyword evidence="3 5" id="KW-1133">Transmembrane helix</keyword>
<dbReference type="Pfam" id="PF00361">
    <property type="entry name" value="Proton_antipo_M"/>
    <property type="match status" value="1"/>
</dbReference>
<evidence type="ECO:0000313" key="7">
    <source>
        <dbReference type="EMBL" id="BBK20785.1"/>
    </source>
</evidence>
<dbReference type="AlphaFoldDB" id="A0A5A4SFB0"/>
<gene>
    <name evidence="7" type="primary">nad2</name>
</gene>
<reference evidence="7" key="1">
    <citation type="journal article" date="2019" name="Mitochondrial DNA Part B Resour">
        <title>Complete sequence of mitochondrial DNA of Gloiopeltis furcata (Postels and Ruprecht) J. Agardh.</title>
        <authorList>
            <person name="Watanabe K."/>
            <person name="Kishimoto T."/>
            <person name="Kumagai Y."/>
            <person name="Shimizu T."/>
            <person name="Uji T."/>
            <person name="Yasui H."/>
            <person name="Kishimura H."/>
        </authorList>
    </citation>
    <scope>NUCLEOTIDE SEQUENCE</scope>
</reference>
<geneLocation type="mitochondrion" evidence="7"/>
<dbReference type="GO" id="GO:0016020">
    <property type="term" value="C:membrane"/>
    <property type="evidence" value="ECO:0007669"/>
    <property type="project" value="UniProtKB-SubCell"/>
</dbReference>
<dbReference type="PANTHER" id="PTHR22773">
    <property type="entry name" value="NADH DEHYDROGENASE"/>
    <property type="match status" value="1"/>
</dbReference>
<proteinExistence type="inferred from homology"/>
<dbReference type="RefSeq" id="YP_009684872.1">
    <property type="nucleotide sequence ID" value="NC_044414.1"/>
</dbReference>
<feature type="transmembrane region" description="Helical" evidence="5">
    <location>
        <begin position="284"/>
        <end position="303"/>
    </location>
</feature>
<feature type="transmembrane region" description="Helical" evidence="5">
    <location>
        <begin position="82"/>
        <end position="105"/>
    </location>
</feature>
<feature type="transmembrane region" description="Helical" evidence="5">
    <location>
        <begin position="382"/>
        <end position="400"/>
    </location>
</feature>
<feature type="transmembrane region" description="Helical" evidence="5">
    <location>
        <begin position="112"/>
        <end position="129"/>
    </location>
</feature>
<feature type="transmembrane region" description="Helical" evidence="5">
    <location>
        <begin position="135"/>
        <end position="154"/>
    </location>
</feature>
<feature type="transmembrane region" description="Helical" evidence="5">
    <location>
        <begin position="166"/>
        <end position="192"/>
    </location>
</feature>
<dbReference type="EMBL" id="LC484362">
    <property type="protein sequence ID" value="BBK20785.1"/>
    <property type="molecule type" value="Genomic_DNA"/>
</dbReference>
<sequence length="497" mass="55509">MNNFLYSVYPILVEVFIVVSACILLLYGVVFSSSAKLGYPLLTQNLGWLTLQVLIMACFLLFDQSFMYSLSWNNFLVTDLFAHSIKCFTLVVSSCWLIITLPYLLHERINSFEFWILVLLALTALFLVLQACDLMTIYLAVEFQSLIFYVLASFKRTSEFSTESGLKYFVLGAFSSALLLFGCSLIYGLTGLTNLGDLSKFFTGIMLDNSRVSYGVVVGLSLILISLLFKLSAAPFHAWAPDVYEGSPTPVTAFFSMMPKLAITGLLLRILLSSFCDFLPFWRTIILTSSALSILIGTLSAFSQLKWKRFLAYSSITHVGFFLIAILAGNVESASNSVFYLIIYVLIMLGAFSFVLSLRFIQYPTHYQIRYLSDLTSLSKSSPILTLSITLILFSMAGIPPLSGFFSKVIVLLPTLRANAIGISVLIVLVSCIACFYYIRLIKNMYFEPVEEWKITYPVGKSNSLIIGASVFFSTFTFYDIELISILSTLASLSFTN</sequence>
<feature type="transmembrane region" description="Helical" evidence="5">
    <location>
        <begin position="337"/>
        <end position="361"/>
    </location>
</feature>
<keyword evidence="7" id="KW-0496">Mitochondrion</keyword>
<evidence type="ECO:0000256" key="3">
    <source>
        <dbReference type="ARBA" id="ARBA00022989"/>
    </source>
</evidence>
<evidence type="ECO:0000259" key="6">
    <source>
        <dbReference type="Pfam" id="PF00361"/>
    </source>
</evidence>
<dbReference type="NCBIfam" id="TIGR01770">
    <property type="entry name" value="NDH_I_N"/>
    <property type="match status" value="1"/>
</dbReference>
<dbReference type="InterPro" id="IPR010096">
    <property type="entry name" value="NADH-Q_OxRdtase_suN/2"/>
</dbReference>
<feature type="transmembrane region" description="Helical" evidence="5">
    <location>
        <begin position="420"/>
        <end position="439"/>
    </location>
</feature>
<keyword evidence="2 5" id="KW-0812">Transmembrane</keyword>
<feature type="transmembrane region" description="Helical" evidence="5">
    <location>
        <begin position="212"/>
        <end position="231"/>
    </location>
</feature>
<evidence type="ECO:0000256" key="2">
    <source>
        <dbReference type="ARBA" id="ARBA00022692"/>
    </source>
</evidence>
<dbReference type="GeneID" id="41658044"/>
<dbReference type="InterPro" id="IPR001750">
    <property type="entry name" value="ND/Mrp_TM"/>
</dbReference>
<feature type="transmembrane region" description="Helical" evidence="5">
    <location>
        <begin position="42"/>
        <end position="62"/>
    </location>
</feature>
<feature type="transmembrane region" description="Helical" evidence="5">
    <location>
        <begin position="310"/>
        <end position="331"/>
    </location>
</feature>
<dbReference type="HAMAP" id="MF_00445">
    <property type="entry name" value="NDH1_NuoN_1"/>
    <property type="match status" value="1"/>
</dbReference>
<comment type="subcellular location">
    <subcellularLocation>
        <location evidence="1">Membrane</location>
        <topology evidence="1">Multi-pass membrane protein</topology>
    </subcellularLocation>
</comment>
<name>A0A5A4SFB0_9FLOR</name>
<organism evidence="7">
    <name type="scientific">Gloiopeltis furcata</name>
    <dbReference type="NCBI Taxonomy" id="42017"/>
    <lineage>
        <taxon>Eukaryota</taxon>
        <taxon>Rhodophyta</taxon>
        <taxon>Florideophyceae</taxon>
        <taxon>Rhodymeniophycidae</taxon>
        <taxon>Gigartinales</taxon>
        <taxon>Endocladiaceae</taxon>
        <taxon>Gloiopeltis</taxon>
    </lineage>
</organism>
<evidence type="ECO:0000256" key="1">
    <source>
        <dbReference type="ARBA" id="ARBA00004141"/>
    </source>
</evidence>
<protein>
    <submittedName>
        <fullName evidence="7">NADH dehydrogenase subunit 2</fullName>
    </submittedName>
</protein>
<evidence type="ECO:0000256" key="5">
    <source>
        <dbReference type="SAM" id="Phobius"/>
    </source>
</evidence>
<accession>A0A5A4SFB0</accession>
<feature type="transmembrane region" description="Helical" evidence="5">
    <location>
        <begin position="6"/>
        <end position="30"/>
    </location>
</feature>
<keyword evidence="4 5" id="KW-0472">Membrane</keyword>
<feature type="domain" description="NADH:quinone oxidoreductase/Mrp antiporter transmembrane" evidence="6">
    <location>
        <begin position="131"/>
        <end position="433"/>
    </location>
</feature>
<evidence type="ECO:0000256" key="4">
    <source>
        <dbReference type="ARBA" id="ARBA00023136"/>
    </source>
</evidence>